<proteinExistence type="predicted"/>
<accession>A0A918MQQ2</accession>
<name>A0A918MQQ2_9ACTN</name>
<dbReference type="Proteomes" id="UP000620224">
    <property type="component" value="Unassembled WGS sequence"/>
</dbReference>
<evidence type="ECO:0000313" key="2">
    <source>
        <dbReference type="Proteomes" id="UP000620224"/>
    </source>
</evidence>
<comment type="caution">
    <text evidence="1">The sequence shown here is derived from an EMBL/GenBank/DDBJ whole genome shotgun (WGS) entry which is preliminary data.</text>
</comment>
<reference evidence="1" key="2">
    <citation type="submission" date="2020-09" db="EMBL/GenBank/DDBJ databases">
        <authorList>
            <person name="Sun Q."/>
            <person name="Ohkuma M."/>
        </authorList>
    </citation>
    <scope>NUCLEOTIDE SEQUENCE</scope>
    <source>
        <strain evidence="1">JCM 4490</strain>
    </source>
</reference>
<dbReference type="InterPro" id="IPR038332">
    <property type="entry name" value="PPE_sf"/>
</dbReference>
<evidence type="ECO:0000313" key="1">
    <source>
        <dbReference type="EMBL" id="GGW52460.1"/>
    </source>
</evidence>
<dbReference type="AlphaFoldDB" id="A0A918MQQ2"/>
<reference evidence="1" key="1">
    <citation type="journal article" date="2014" name="Int. J. Syst. Evol. Microbiol.">
        <title>Complete genome sequence of Corynebacterium casei LMG S-19264T (=DSM 44701T), isolated from a smear-ripened cheese.</title>
        <authorList>
            <consortium name="US DOE Joint Genome Institute (JGI-PGF)"/>
            <person name="Walter F."/>
            <person name="Albersmeier A."/>
            <person name="Kalinowski J."/>
            <person name="Ruckert C."/>
        </authorList>
    </citation>
    <scope>NUCLEOTIDE SEQUENCE</scope>
    <source>
        <strain evidence="1">JCM 4490</strain>
    </source>
</reference>
<keyword evidence="2" id="KW-1185">Reference proteome</keyword>
<protein>
    <submittedName>
        <fullName evidence="1">Uncharacterized protein</fullName>
    </submittedName>
</protein>
<gene>
    <name evidence="1" type="ORF">GCM10010503_31880</name>
</gene>
<dbReference type="InterPro" id="IPR036689">
    <property type="entry name" value="ESAT-6-like_sf"/>
</dbReference>
<sequence>MPTYHEIMTTDLSALTTAAERWDGMAKKFHEQETAYRRDVHGISMGPSWIGLSADAANKRFDITLKEFQKAQTEAKAVASLLREAHTQFTSARGKLESARKDAVEAGMKVSDQGVVSFDTAKLTQGEHTAYVHDPDYQDSVRKSVTSWQQLIDQRVKDAVDADSDVKAALEGVVLDGDIGDGTLTGFNGQAKGDVDTYAKQKPVHTKTDGWVTDGEFKFTGPDVGFTVTPGPKNGKEGSVKAYADLFHLTAKGTATKGNWKLSGIGDVYGGARATANYGFNNKGLVAKAEASVGVRDLGEVRAEYGDYGGVYGRTEGFAGAEASVGAKLTKEEATVNAKAFYGAKQSIAGGVEFAGIGIGGSAEGGVGEGVEAWAGWKKENGTWKIGADGFVSEAIGAGAGVEITFNPHKFKKSVGDAADAVGDFAGSVKDSVVGLF</sequence>
<dbReference type="Gene3D" id="1.20.1260.20">
    <property type="entry name" value="PPE superfamily"/>
    <property type="match status" value="1"/>
</dbReference>
<dbReference type="SUPFAM" id="SSF140453">
    <property type="entry name" value="EsxAB dimer-like"/>
    <property type="match status" value="1"/>
</dbReference>
<organism evidence="1 2">
    <name type="scientific">Streptomyces lucensis JCM 4490</name>
    <dbReference type="NCBI Taxonomy" id="1306176"/>
    <lineage>
        <taxon>Bacteria</taxon>
        <taxon>Bacillati</taxon>
        <taxon>Actinomycetota</taxon>
        <taxon>Actinomycetes</taxon>
        <taxon>Kitasatosporales</taxon>
        <taxon>Streptomycetaceae</taxon>
        <taxon>Streptomyces</taxon>
    </lineage>
</organism>
<dbReference type="EMBL" id="BMUE01000006">
    <property type="protein sequence ID" value="GGW52460.1"/>
    <property type="molecule type" value="Genomic_DNA"/>
</dbReference>